<dbReference type="InterPro" id="IPR044861">
    <property type="entry name" value="IPNS-like_FE2OG_OXY"/>
</dbReference>
<sequence length="377" mass="42942">MSEDEGAGVPIIDLSLADDDLVEQIAEACSTWGFFQLTNHGFPPDLVDEFRSQMKEFFSLPHDLKICLKRDENNARGFFDDELTKRRRDWKEAIDVGVPGSRDWSVPDDDASNECLDGFNRFPAESDAPKFRPTVVRYFQACESLADRIAVLMGKGLGRGGNIETEKQKDTFFQELRTKHTSYLRMNYYPVCPSTMHSRPDDKPPPLGISPHKDAGFLTVLVQDDDCHSLQVARYPNGDESMKPRWVTVHPHPGSFTINTGDMAQIWSNGKYKAPLHRVLTNDAKVRYSAPFFYNPGYRTEIAPFLAQKPRYNPCSWGYFRAVRFAGDLTDLGIEIQISDFEKEAESPHIEKQARFTCEVDCCSRFSVEKFRPLAEV</sequence>
<dbReference type="SUPFAM" id="SSF51197">
    <property type="entry name" value="Clavaminate synthase-like"/>
    <property type="match status" value="1"/>
</dbReference>
<gene>
    <name evidence="3" type="ORF">OAUR00152_LOCUS2105</name>
</gene>
<dbReference type="PANTHER" id="PTHR47990">
    <property type="entry name" value="2-OXOGLUTARATE (2OG) AND FE(II)-DEPENDENT OXYGENASE SUPERFAMILY PROTEIN-RELATED"/>
    <property type="match status" value="1"/>
</dbReference>
<comment type="similarity">
    <text evidence="1">Belongs to the iron/ascorbate-dependent oxidoreductase family.</text>
</comment>
<feature type="domain" description="Fe2OG dioxygenase" evidence="2">
    <location>
        <begin position="179"/>
        <end position="296"/>
    </location>
</feature>
<dbReference type="GO" id="GO:0016491">
    <property type="term" value="F:oxidoreductase activity"/>
    <property type="evidence" value="ECO:0007669"/>
    <property type="project" value="UniProtKB-KW"/>
</dbReference>
<dbReference type="PROSITE" id="PS51471">
    <property type="entry name" value="FE2OG_OXY"/>
    <property type="match status" value="1"/>
</dbReference>
<reference evidence="3" key="1">
    <citation type="submission" date="2021-01" db="EMBL/GenBank/DDBJ databases">
        <authorList>
            <person name="Corre E."/>
            <person name="Pelletier E."/>
            <person name="Niang G."/>
            <person name="Scheremetjew M."/>
            <person name="Finn R."/>
            <person name="Kale V."/>
            <person name="Holt S."/>
            <person name="Cochrane G."/>
            <person name="Meng A."/>
            <person name="Brown T."/>
            <person name="Cohen L."/>
        </authorList>
    </citation>
    <scope>NUCLEOTIDE SEQUENCE</scope>
    <source>
        <strain evidence="3">Isolate 1302-5</strain>
    </source>
</reference>
<dbReference type="Pfam" id="PF14226">
    <property type="entry name" value="DIOX_N"/>
    <property type="match status" value="1"/>
</dbReference>
<name>A0A7S4HNG0_9STRA</name>
<evidence type="ECO:0000313" key="3">
    <source>
        <dbReference type="EMBL" id="CAE2204521.1"/>
    </source>
</evidence>
<organism evidence="3">
    <name type="scientific">Odontella aurita</name>
    <dbReference type="NCBI Taxonomy" id="265563"/>
    <lineage>
        <taxon>Eukaryota</taxon>
        <taxon>Sar</taxon>
        <taxon>Stramenopiles</taxon>
        <taxon>Ochrophyta</taxon>
        <taxon>Bacillariophyta</taxon>
        <taxon>Mediophyceae</taxon>
        <taxon>Biddulphiophycidae</taxon>
        <taxon>Eupodiscales</taxon>
        <taxon>Odontellaceae</taxon>
        <taxon>Odontella</taxon>
    </lineage>
</organism>
<evidence type="ECO:0000256" key="1">
    <source>
        <dbReference type="RuleBase" id="RU003682"/>
    </source>
</evidence>
<keyword evidence="1" id="KW-0479">Metal-binding</keyword>
<proteinExistence type="inferred from homology"/>
<dbReference type="InterPro" id="IPR005123">
    <property type="entry name" value="Oxoglu/Fe-dep_dioxygenase_dom"/>
</dbReference>
<dbReference type="Gene3D" id="2.60.120.330">
    <property type="entry name" value="B-lactam Antibiotic, Isopenicillin N Synthase, Chain"/>
    <property type="match status" value="1"/>
</dbReference>
<accession>A0A7S4HNG0</accession>
<dbReference type="EMBL" id="HBKQ01003073">
    <property type="protein sequence ID" value="CAE2204521.1"/>
    <property type="molecule type" value="Transcribed_RNA"/>
</dbReference>
<keyword evidence="1" id="KW-0560">Oxidoreductase</keyword>
<keyword evidence="1" id="KW-0408">Iron</keyword>
<evidence type="ECO:0000259" key="2">
    <source>
        <dbReference type="PROSITE" id="PS51471"/>
    </source>
</evidence>
<dbReference type="Pfam" id="PF03171">
    <property type="entry name" value="2OG-FeII_Oxy"/>
    <property type="match status" value="1"/>
</dbReference>
<dbReference type="GO" id="GO:0046872">
    <property type="term" value="F:metal ion binding"/>
    <property type="evidence" value="ECO:0007669"/>
    <property type="project" value="UniProtKB-KW"/>
</dbReference>
<protein>
    <recommendedName>
        <fullName evidence="2">Fe2OG dioxygenase domain-containing protein</fullName>
    </recommendedName>
</protein>
<dbReference type="InterPro" id="IPR026992">
    <property type="entry name" value="DIOX_N"/>
</dbReference>
<dbReference type="InterPro" id="IPR050231">
    <property type="entry name" value="Iron_ascorbate_oxido_reductase"/>
</dbReference>
<dbReference type="InterPro" id="IPR027443">
    <property type="entry name" value="IPNS-like_sf"/>
</dbReference>
<dbReference type="AlphaFoldDB" id="A0A7S4HNG0"/>